<feature type="domain" description="CoA-binding" evidence="3">
    <location>
        <begin position="2"/>
        <end position="99"/>
    </location>
</feature>
<dbReference type="RefSeq" id="WP_344425441.1">
    <property type="nucleotide sequence ID" value="NZ_BAAANN010000025.1"/>
</dbReference>
<proteinExistence type="predicted"/>
<dbReference type="PROSITE" id="PS00399">
    <property type="entry name" value="SUCCINYL_COA_LIG_2"/>
    <property type="match status" value="1"/>
</dbReference>
<dbReference type="InterPro" id="IPR003781">
    <property type="entry name" value="CoA-bd"/>
</dbReference>
<keyword evidence="2" id="KW-0547">Nucleotide-binding</keyword>
<comment type="caution">
    <text evidence="4">The sequence shown here is derived from an EMBL/GenBank/DDBJ whole genome shotgun (WGS) entry which is preliminary data.</text>
</comment>
<keyword evidence="1 4" id="KW-0436">Ligase</keyword>
<dbReference type="InterPro" id="IPR017440">
    <property type="entry name" value="Cit_synth/succinyl-CoA_lig_AS"/>
</dbReference>
<evidence type="ECO:0000313" key="5">
    <source>
        <dbReference type="Proteomes" id="UP001501116"/>
    </source>
</evidence>
<organism evidence="4 5">
    <name type="scientific">Amycolatopsis minnesotensis</name>
    <dbReference type="NCBI Taxonomy" id="337894"/>
    <lineage>
        <taxon>Bacteria</taxon>
        <taxon>Bacillati</taxon>
        <taxon>Actinomycetota</taxon>
        <taxon>Actinomycetes</taxon>
        <taxon>Pseudonocardiales</taxon>
        <taxon>Pseudonocardiaceae</taxon>
        <taxon>Amycolatopsis</taxon>
    </lineage>
</organism>
<dbReference type="PIRSF" id="PIRSF001553">
    <property type="entry name" value="SucCS_alpha"/>
    <property type="match status" value="1"/>
</dbReference>
<dbReference type="SUPFAM" id="SSF51735">
    <property type="entry name" value="NAD(P)-binding Rossmann-fold domains"/>
    <property type="match status" value="1"/>
</dbReference>
<dbReference type="InterPro" id="IPR005810">
    <property type="entry name" value="CoA_lig_alpha"/>
</dbReference>
<accession>A0ABN2RT19</accession>
<evidence type="ECO:0000256" key="1">
    <source>
        <dbReference type="ARBA" id="ARBA00022598"/>
    </source>
</evidence>
<reference evidence="4 5" key="1">
    <citation type="journal article" date="2019" name="Int. J. Syst. Evol. Microbiol.">
        <title>The Global Catalogue of Microorganisms (GCM) 10K type strain sequencing project: providing services to taxonomists for standard genome sequencing and annotation.</title>
        <authorList>
            <consortium name="The Broad Institute Genomics Platform"/>
            <consortium name="The Broad Institute Genome Sequencing Center for Infectious Disease"/>
            <person name="Wu L."/>
            <person name="Ma J."/>
        </authorList>
    </citation>
    <scope>NUCLEOTIDE SEQUENCE [LARGE SCALE GENOMIC DNA]</scope>
    <source>
        <strain evidence="4 5">JCM 14545</strain>
    </source>
</reference>
<dbReference type="EMBL" id="BAAANN010000025">
    <property type="protein sequence ID" value="GAA1974391.1"/>
    <property type="molecule type" value="Genomic_DNA"/>
</dbReference>
<dbReference type="Pfam" id="PF02629">
    <property type="entry name" value="CoA_binding"/>
    <property type="match status" value="1"/>
</dbReference>
<protein>
    <submittedName>
        <fullName evidence="4">Succinate--CoA ligase subunit alpha</fullName>
    </submittedName>
</protein>
<dbReference type="Pfam" id="PF00549">
    <property type="entry name" value="Ligase_CoA"/>
    <property type="match status" value="1"/>
</dbReference>
<dbReference type="SUPFAM" id="SSF52210">
    <property type="entry name" value="Succinyl-CoA synthetase domains"/>
    <property type="match status" value="1"/>
</dbReference>
<keyword evidence="5" id="KW-1185">Reference proteome</keyword>
<dbReference type="Proteomes" id="UP001501116">
    <property type="component" value="Unassembled WGS sequence"/>
</dbReference>
<sequence length="293" mass="29461">MLVSSTDKVIVQGITGRQGSFWAGRMAECGTTIVAGASPGKGGREVGGVPVYDSVAEAAAGRGPIDVSVLFVPPLAARKAATDAIDAGVGRIVLLTEHVPYQDVMQLLAHARDRGTTVLGPNTAGLVVPGAASVGIMPGFADTIFRPGSVGVVSRSGSLGTLVSLDLVRGGYGQSAFIGIGGDPILGTTTLDAVRELDADERTEAVVLVGEIGGAMEEDAATYVATMDKPVVAFIAGRSAPPGRRMGHAGAIVDAGKGDGQSKVDALEAAGAIVVDLPGEIGDALRAQGVRPR</sequence>
<evidence type="ECO:0000256" key="2">
    <source>
        <dbReference type="ARBA" id="ARBA00022741"/>
    </source>
</evidence>
<dbReference type="GO" id="GO:0016874">
    <property type="term" value="F:ligase activity"/>
    <property type="evidence" value="ECO:0007669"/>
    <property type="project" value="UniProtKB-KW"/>
</dbReference>
<dbReference type="Gene3D" id="3.40.50.261">
    <property type="entry name" value="Succinyl-CoA synthetase domains"/>
    <property type="match status" value="1"/>
</dbReference>
<evidence type="ECO:0000259" key="3">
    <source>
        <dbReference type="SMART" id="SM00881"/>
    </source>
</evidence>
<evidence type="ECO:0000313" key="4">
    <source>
        <dbReference type="EMBL" id="GAA1974391.1"/>
    </source>
</evidence>
<gene>
    <name evidence="4" type="primary">sucD_2</name>
    <name evidence="4" type="ORF">GCM10009754_56880</name>
</gene>
<dbReference type="InterPro" id="IPR005811">
    <property type="entry name" value="SUCC_ACL_C"/>
</dbReference>
<dbReference type="PANTHER" id="PTHR11117">
    <property type="entry name" value="SUCCINYL-COA LIGASE SUBUNIT ALPHA"/>
    <property type="match status" value="1"/>
</dbReference>
<dbReference type="SMART" id="SM00881">
    <property type="entry name" value="CoA_binding"/>
    <property type="match status" value="1"/>
</dbReference>
<dbReference type="PRINTS" id="PR01798">
    <property type="entry name" value="SCOASYNTHASE"/>
</dbReference>
<dbReference type="InterPro" id="IPR016102">
    <property type="entry name" value="Succinyl-CoA_synth-like"/>
</dbReference>
<name>A0ABN2RT19_9PSEU</name>
<dbReference type="Gene3D" id="3.40.50.720">
    <property type="entry name" value="NAD(P)-binding Rossmann-like Domain"/>
    <property type="match status" value="1"/>
</dbReference>
<dbReference type="PANTHER" id="PTHR11117:SF2">
    <property type="entry name" value="SUCCINATE--COA LIGASE [ADP_GDP-FORMING] SUBUNIT ALPHA, MITOCHONDRIAL"/>
    <property type="match status" value="1"/>
</dbReference>
<dbReference type="InterPro" id="IPR036291">
    <property type="entry name" value="NAD(P)-bd_dom_sf"/>
</dbReference>